<name>A0A1M5ELA6_LOKAT</name>
<dbReference type="SUPFAM" id="SSF51735">
    <property type="entry name" value="NAD(P)-binding Rossmann-fold domains"/>
    <property type="match status" value="1"/>
</dbReference>
<evidence type="ECO:0000313" key="5">
    <source>
        <dbReference type="Proteomes" id="UP000183987"/>
    </source>
</evidence>
<dbReference type="AlphaFoldDB" id="A0A1M5ELA6"/>
<dbReference type="Pfam" id="PF13727">
    <property type="entry name" value="CoA_binding_3"/>
    <property type="match status" value="1"/>
</dbReference>
<dbReference type="OrthoDB" id="9803111at2"/>
<dbReference type="InterPro" id="IPR029063">
    <property type="entry name" value="SAM-dependent_MTases_sf"/>
</dbReference>
<dbReference type="Pfam" id="PF02719">
    <property type="entry name" value="Polysacc_synt_2"/>
    <property type="match status" value="1"/>
</dbReference>
<feature type="transmembrane region" description="Helical" evidence="2">
    <location>
        <begin position="115"/>
        <end position="142"/>
    </location>
</feature>
<dbReference type="InterPro" id="IPR051203">
    <property type="entry name" value="Polysaccharide_Synthase-Rel"/>
</dbReference>
<protein>
    <submittedName>
        <fullName evidence="4">NDP-sugar epimerase, includes UDP-GlcNAc-inverting 4,6-dehydratase FlaA1 and capsular polysaccharide biosynthesis protein EpsC</fullName>
    </submittedName>
</protein>
<dbReference type="Gene3D" id="3.40.50.720">
    <property type="entry name" value="NAD(P)-binding Rossmann-like Domain"/>
    <property type="match status" value="2"/>
</dbReference>
<keyword evidence="2" id="KW-0472">Membrane</keyword>
<sequence length="630" mass="67132">MYRWISAMSRRAKRALLLSVDVALIPVALLAAAALQGTPGLDEVAPGGSIVAHWLALPLLMAIGGLLSSVLGLPLIQLKSYESHAIVLTGVHAVLLGLAAAVLDDMAGFATPVANFINFALVYFLLAVATRMGMLQILLGIYRRGQDQSRLLIYGAGATGRQLAAALRTDETVFPIAFIDDNIHSQGTIIQGLTVHGPMAIPNLIKTHAIDRVLLAMPSAPRPKQAQLSRKLEDMGLEVQAVPSFAQLTGRVPLLDQLQPVVPGRFLGRAALDAALPDGGTTYANRVILITGAGGSIGSELCRQLLGRRPAKLVLFEISELALYTIDIELRALLRRHKTEIVPVLGSITDAGLMARVMAEHRIQVVLHAAAYKHVPLVERNPLVGMSNNVLGTQVLAQAAATAGVERFILISSDKAVRPQNMMGASKRMAELVVQDLASRSKGRTVFTMVRFGNVMGSSGSVIPLFQDQIAKGGPVTLTHREVTRFFMTIPEAAKLVLVAGSFANGGDVFVLDMGDPIPIYDLARQMIVAAGYTLRDAANPNGDIEIEITGLRPGEKIHEELLIGEGQLTTPHPKILQANEAALSEIEVASALRSLRKAIDAADEAALRTVVARWVEGGSHFTGGAEGRS</sequence>
<evidence type="ECO:0000256" key="2">
    <source>
        <dbReference type="SAM" id="Phobius"/>
    </source>
</evidence>
<dbReference type="EMBL" id="FQUE01000013">
    <property type="protein sequence ID" value="SHF79812.1"/>
    <property type="molecule type" value="Genomic_DNA"/>
</dbReference>
<dbReference type="Proteomes" id="UP000183987">
    <property type="component" value="Unassembled WGS sequence"/>
</dbReference>
<organism evidence="4 5">
    <name type="scientific">Loktanella atrilutea</name>
    <dbReference type="NCBI Taxonomy" id="366533"/>
    <lineage>
        <taxon>Bacteria</taxon>
        <taxon>Pseudomonadati</taxon>
        <taxon>Pseudomonadota</taxon>
        <taxon>Alphaproteobacteria</taxon>
        <taxon>Rhodobacterales</taxon>
        <taxon>Roseobacteraceae</taxon>
        <taxon>Loktanella</taxon>
    </lineage>
</organism>
<keyword evidence="2" id="KW-1133">Transmembrane helix</keyword>
<feature type="transmembrane region" description="Helical" evidence="2">
    <location>
        <begin position="85"/>
        <end position="103"/>
    </location>
</feature>
<feature type="domain" description="Polysaccharide biosynthesis protein CapD-like" evidence="3">
    <location>
        <begin position="288"/>
        <end position="580"/>
    </location>
</feature>
<dbReference type="SUPFAM" id="SSF53335">
    <property type="entry name" value="S-adenosyl-L-methionine-dependent methyltransferases"/>
    <property type="match status" value="1"/>
</dbReference>
<dbReference type="STRING" id="366533.SAMN05444339_11333"/>
<evidence type="ECO:0000313" key="4">
    <source>
        <dbReference type="EMBL" id="SHF79812.1"/>
    </source>
</evidence>
<gene>
    <name evidence="4" type="ORF">SAMN05444339_11333</name>
</gene>
<dbReference type="RefSeq" id="WP_072858653.1">
    <property type="nucleotide sequence ID" value="NZ_FQUE01000013.1"/>
</dbReference>
<keyword evidence="2" id="KW-0812">Transmembrane</keyword>
<dbReference type="PANTHER" id="PTHR43318:SF1">
    <property type="entry name" value="POLYSACCHARIDE BIOSYNTHESIS PROTEIN EPSC-RELATED"/>
    <property type="match status" value="1"/>
</dbReference>
<comment type="similarity">
    <text evidence="1">Belongs to the polysaccharide synthase family.</text>
</comment>
<proteinExistence type="inferred from homology"/>
<evidence type="ECO:0000256" key="1">
    <source>
        <dbReference type="ARBA" id="ARBA00007430"/>
    </source>
</evidence>
<dbReference type="InterPro" id="IPR003869">
    <property type="entry name" value="Polysac_CapD-like"/>
</dbReference>
<reference evidence="5" key="1">
    <citation type="submission" date="2016-11" db="EMBL/GenBank/DDBJ databases">
        <authorList>
            <person name="Varghese N."/>
            <person name="Submissions S."/>
        </authorList>
    </citation>
    <scope>NUCLEOTIDE SEQUENCE [LARGE SCALE GENOMIC DNA]</scope>
    <source>
        <strain evidence="5">DSM 29326</strain>
    </source>
</reference>
<dbReference type="InterPro" id="IPR036291">
    <property type="entry name" value="NAD(P)-bd_dom_sf"/>
</dbReference>
<dbReference type="CDD" id="cd05237">
    <property type="entry name" value="UDP_invert_4-6DH_SDR_e"/>
    <property type="match status" value="1"/>
</dbReference>
<feature type="transmembrane region" description="Helical" evidence="2">
    <location>
        <begin position="50"/>
        <end position="73"/>
    </location>
</feature>
<accession>A0A1M5ELA6</accession>
<evidence type="ECO:0000259" key="3">
    <source>
        <dbReference type="Pfam" id="PF02719"/>
    </source>
</evidence>
<dbReference type="PANTHER" id="PTHR43318">
    <property type="entry name" value="UDP-N-ACETYLGLUCOSAMINE 4,6-DEHYDRATASE"/>
    <property type="match status" value="1"/>
</dbReference>
<keyword evidence="5" id="KW-1185">Reference proteome</keyword>